<protein>
    <submittedName>
        <fullName evidence="2">Uncharacterized protein</fullName>
    </submittedName>
</protein>
<dbReference type="EMBL" id="SDOV01000001">
    <property type="protein sequence ID" value="KAH7644624.1"/>
    <property type="molecule type" value="Genomic_DNA"/>
</dbReference>
<dbReference type="Proteomes" id="UP000828236">
    <property type="component" value="Unassembled WGS sequence"/>
</dbReference>
<accession>A0A9D4P5G2</accession>
<comment type="caution">
    <text evidence="2">The sequence shown here is derived from an EMBL/GenBank/DDBJ whole genome shotgun (WGS) entry which is preliminary data.</text>
</comment>
<feature type="compositionally biased region" description="Low complexity" evidence="1">
    <location>
        <begin position="101"/>
        <end position="122"/>
    </location>
</feature>
<feature type="region of interest" description="Disordered" evidence="1">
    <location>
        <begin position="71"/>
        <end position="122"/>
    </location>
</feature>
<evidence type="ECO:0000256" key="1">
    <source>
        <dbReference type="SAM" id="MobiDB-lite"/>
    </source>
</evidence>
<proteinExistence type="predicted"/>
<feature type="compositionally biased region" description="Basic residues" evidence="1">
    <location>
        <begin position="71"/>
        <end position="80"/>
    </location>
</feature>
<evidence type="ECO:0000313" key="2">
    <source>
        <dbReference type="EMBL" id="KAH7644624.1"/>
    </source>
</evidence>
<sequence>MINNQSASNCNPISNISNLNLDSCRPPSISVINIGDRMVNALRQYCWPINNEKSVDKEMMTKRKKHKLFKNLKNLKKQSKIKNNTPNKRQSKRTIESNRVQPSSIQIDSSKSKQQQQPPQQMLDLSQKNPNQMLITSDSYAILCDINCHYWIITLISWSFIYPRLTLPTNHYFQFASVHDVSNLGNQQSSYGCLRLFCCCCCLCFCPNCFHHHQRKQREQREQQQQQLSSSKNYYGRKFYDQSMIQPPSMTTIQINQRQNFQPINIVNHHQQPLSVINSPTNECTEVIIATETPVQHPPSLINSDCCDQQPMKQDDFLVSKDYDDCQTEITPDCSDVTSNVTYYPSTFNNDDDLPNHDNENQ</sequence>
<reference evidence="2" key="1">
    <citation type="submission" date="2020-06" db="EMBL/GenBank/DDBJ databases">
        <authorList>
            <person name="Ji K."/>
            <person name="Li J."/>
        </authorList>
    </citation>
    <scope>NUCLEOTIDE SEQUENCE</scope>
    <source>
        <strain evidence="2">JKM2019</strain>
        <tissue evidence="2">Whole body</tissue>
    </source>
</reference>
<name>A0A9D4P5G2_DERFA</name>
<gene>
    <name evidence="2" type="ORF">HUG17_0162</name>
</gene>
<dbReference type="AlphaFoldDB" id="A0A9D4P5G2"/>
<organism evidence="2">
    <name type="scientific">Dermatophagoides farinae</name>
    <name type="common">American house dust mite</name>
    <dbReference type="NCBI Taxonomy" id="6954"/>
    <lineage>
        <taxon>Eukaryota</taxon>
        <taxon>Metazoa</taxon>
        <taxon>Ecdysozoa</taxon>
        <taxon>Arthropoda</taxon>
        <taxon>Chelicerata</taxon>
        <taxon>Arachnida</taxon>
        <taxon>Acari</taxon>
        <taxon>Acariformes</taxon>
        <taxon>Sarcoptiformes</taxon>
        <taxon>Astigmata</taxon>
        <taxon>Psoroptidia</taxon>
        <taxon>Analgoidea</taxon>
        <taxon>Pyroglyphidae</taxon>
        <taxon>Dermatophagoidinae</taxon>
        <taxon>Dermatophagoides</taxon>
    </lineage>
</organism>
<reference evidence="2" key="2">
    <citation type="journal article" date="2021" name="World Allergy Organ. J.">
        <title>Chromosome-level assembly of Dermatophagoides farinae genome and transcriptome reveals two novel allergens Der f 37 and Der f 39.</title>
        <authorList>
            <person name="Chen J."/>
            <person name="Cai Z."/>
            <person name="Fan D."/>
            <person name="Hu J."/>
            <person name="Hou Y."/>
            <person name="He Y."/>
            <person name="Zhang Z."/>
            <person name="Zhao Z."/>
            <person name="Gao P."/>
            <person name="Hu W."/>
            <person name="Sun J."/>
            <person name="Li J."/>
            <person name="Ji K."/>
        </authorList>
    </citation>
    <scope>NUCLEOTIDE SEQUENCE</scope>
    <source>
        <strain evidence="2">JKM2019</strain>
    </source>
</reference>